<dbReference type="GO" id="GO:0018189">
    <property type="term" value="P:pyrroloquinoline quinone biosynthetic process"/>
    <property type="evidence" value="ECO:0007669"/>
    <property type="project" value="UniProtKB-UniRule"/>
</dbReference>
<evidence type="ECO:0000256" key="3">
    <source>
        <dbReference type="ARBA" id="ARBA00015084"/>
    </source>
</evidence>
<protein>
    <recommendedName>
        <fullName evidence="3 6">Coenzyme PQQ synthesis protein B</fullName>
    </recommendedName>
    <alternativeName>
        <fullName evidence="6">Pyrroloquinoline quinone biosynthesis protein B</fullName>
    </alternativeName>
</protein>
<dbReference type="PANTHER" id="PTHR42663">
    <property type="entry name" value="HYDROLASE C777.06C-RELATED-RELATED"/>
    <property type="match status" value="1"/>
</dbReference>
<dbReference type="Pfam" id="PF12706">
    <property type="entry name" value="Lactamase_B_2"/>
    <property type="match status" value="1"/>
</dbReference>
<dbReference type="InterPro" id="IPR036866">
    <property type="entry name" value="RibonucZ/Hydroxyglut_hydro"/>
</dbReference>
<gene>
    <name evidence="6 8" type="primary">pqqB</name>
    <name evidence="8" type="ORF">E1I69_15085</name>
</gene>
<dbReference type="InterPro" id="IPR011842">
    <property type="entry name" value="PQQ_synth_PqqB"/>
</dbReference>
<proteinExistence type="inferred from homology"/>
<dbReference type="OrthoDB" id="9800940at2"/>
<evidence type="ECO:0000259" key="7">
    <source>
        <dbReference type="Pfam" id="PF12706"/>
    </source>
</evidence>
<evidence type="ECO:0000256" key="6">
    <source>
        <dbReference type="HAMAP-Rule" id="MF_00653"/>
    </source>
</evidence>
<comment type="function">
    <text evidence="6">May be involved in the transport of PQQ or its precursor to the periplasm.</text>
</comment>
<keyword evidence="4 6" id="KW-0813">Transport</keyword>
<dbReference type="Proteomes" id="UP000306477">
    <property type="component" value="Unassembled WGS sequence"/>
</dbReference>
<keyword evidence="9" id="KW-1185">Reference proteome</keyword>
<dbReference type="STRING" id="1033734.GCA_000285535_01589"/>
<dbReference type="InterPro" id="IPR001279">
    <property type="entry name" value="Metallo-B-lactamas"/>
</dbReference>
<dbReference type="Gene3D" id="3.60.15.10">
    <property type="entry name" value="Ribonuclease Z/Hydroxyacylglutathione hydrolase-like"/>
    <property type="match status" value="1"/>
</dbReference>
<organism evidence="8 9">
    <name type="scientific">Bacillus timonensis</name>
    <dbReference type="NCBI Taxonomy" id="1033734"/>
    <lineage>
        <taxon>Bacteria</taxon>
        <taxon>Bacillati</taxon>
        <taxon>Bacillota</taxon>
        <taxon>Bacilli</taxon>
        <taxon>Bacillales</taxon>
        <taxon>Bacillaceae</taxon>
        <taxon>Bacillus</taxon>
    </lineage>
</organism>
<evidence type="ECO:0000256" key="5">
    <source>
        <dbReference type="ARBA" id="ARBA00022905"/>
    </source>
</evidence>
<evidence type="ECO:0000313" key="9">
    <source>
        <dbReference type="Proteomes" id="UP000306477"/>
    </source>
</evidence>
<keyword evidence="5 6" id="KW-0884">PQQ biosynthesis</keyword>
<comment type="caution">
    <text evidence="8">The sequence shown here is derived from an EMBL/GenBank/DDBJ whole genome shotgun (WGS) entry which is preliminary data.</text>
</comment>
<dbReference type="UniPathway" id="UPA00539"/>
<dbReference type="SUPFAM" id="SSF56281">
    <property type="entry name" value="Metallo-hydrolase/oxidoreductase"/>
    <property type="match status" value="1"/>
</dbReference>
<dbReference type="EMBL" id="SLUB01000029">
    <property type="protein sequence ID" value="THE11375.1"/>
    <property type="molecule type" value="Genomic_DNA"/>
</dbReference>
<accession>A0A4S3PQ87</accession>
<evidence type="ECO:0000256" key="4">
    <source>
        <dbReference type="ARBA" id="ARBA00022448"/>
    </source>
</evidence>
<name>A0A4S3PQ87_9BACI</name>
<sequence length="313" mass="34285">MFNKLNRRDGSKIRIRVLGVAAGGGFPQWNCACPNCCGVRAGDAALKPMLQSSLAITANEKDWYLINAGPDVSRQIETFAALHAGPGIRETPLAGVILTDAELDHSIGLLSLREGSHLTIYGTETVRNCLHTSFPVFPMLQNYCSWEWQTLCPDGKERLGDGVLIETIPVSTKPPLYAQSNHDGHEEIWEVGLLLQNERSGKCVAYFPTLDTMTPEIESALHKADILLVDGTFWSEDELVLLGATKRNASDMGHLPISGSSGLIENLASFSAKRKILIHINNSNPILKKGSKESEILKQYGIEIAYEGMELEV</sequence>
<comment type="similarity">
    <text evidence="2 6">Belongs to the PqqB family.</text>
</comment>
<feature type="domain" description="Metallo-beta-lactamase" evidence="7">
    <location>
        <begin position="63"/>
        <end position="280"/>
    </location>
</feature>
<comment type="pathway">
    <text evidence="1 6">Cofactor biosynthesis; pyrroloquinoline quinone biosynthesis.</text>
</comment>
<evidence type="ECO:0000256" key="2">
    <source>
        <dbReference type="ARBA" id="ARBA00008481"/>
    </source>
</evidence>
<dbReference type="PANTHER" id="PTHR42663:SF7">
    <property type="entry name" value="COENZYME PQQ SYNTHESIS PROTEIN B"/>
    <property type="match status" value="1"/>
</dbReference>
<dbReference type="HAMAP" id="MF_00653">
    <property type="entry name" value="PQQ_syn_PqqB"/>
    <property type="match status" value="1"/>
</dbReference>
<dbReference type="AlphaFoldDB" id="A0A4S3PQ87"/>
<reference evidence="8 9" key="1">
    <citation type="journal article" date="2019" name="Indoor Air">
        <title>Impacts of indoor surface finishes on bacterial viability.</title>
        <authorList>
            <person name="Hu J."/>
            <person name="Maamar S.B."/>
            <person name="Glawe A.J."/>
            <person name="Gottel N."/>
            <person name="Gilbert J.A."/>
            <person name="Hartmann E.M."/>
        </authorList>
    </citation>
    <scope>NUCLEOTIDE SEQUENCE [LARGE SCALE GENOMIC DNA]</scope>
    <source>
        <strain evidence="8 9">AF060A6</strain>
    </source>
</reference>
<dbReference type="NCBIfam" id="TIGR02108">
    <property type="entry name" value="PQQ_syn_pqqB"/>
    <property type="match status" value="1"/>
</dbReference>
<evidence type="ECO:0000256" key="1">
    <source>
        <dbReference type="ARBA" id="ARBA00004886"/>
    </source>
</evidence>
<evidence type="ECO:0000313" key="8">
    <source>
        <dbReference type="EMBL" id="THE11375.1"/>
    </source>
</evidence>